<evidence type="ECO:0000256" key="9">
    <source>
        <dbReference type="ARBA" id="ARBA00023140"/>
    </source>
</evidence>
<comment type="subcellular location">
    <subcellularLocation>
        <location evidence="2">Peroxisome</location>
    </subcellularLocation>
</comment>
<evidence type="ECO:0000259" key="14">
    <source>
        <dbReference type="Pfam" id="PF02770"/>
    </source>
</evidence>
<comment type="cofactor">
    <cofactor evidence="1">
        <name>FAD</name>
        <dbReference type="ChEBI" id="CHEBI:57692"/>
    </cofactor>
</comment>
<dbReference type="InterPro" id="IPR002655">
    <property type="entry name" value="Acyl-CoA_oxidase_C"/>
</dbReference>
<feature type="binding site" evidence="12">
    <location>
        <position position="230"/>
    </location>
    <ligand>
        <name>FAD</name>
        <dbReference type="ChEBI" id="CHEBI:57692"/>
    </ligand>
</feature>
<evidence type="ECO:0000256" key="8">
    <source>
        <dbReference type="ARBA" id="ARBA00023098"/>
    </source>
</evidence>
<dbReference type="InterPro" id="IPR046373">
    <property type="entry name" value="Acyl-CoA_Oxase/DH_mid-dom_sf"/>
</dbReference>
<feature type="active site" description="Proton acceptor" evidence="11">
    <location>
        <position position="467"/>
    </location>
</feature>
<dbReference type="RefSeq" id="XP_020436621.1">
    <property type="nucleotide sequence ID" value="XM_020573526.1"/>
</dbReference>
<evidence type="ECO:0000256" key="1">
    <source>
        <dbReference type="ARBA" id="ARBA00001974"/>
    </source>
</evidence>
<dbReference type="FunFam" id="2.40.110.10:FF:000005">
    <property type="entry name" value="Acyl-coenzyme A oxidase"/>
    <property type="match status" value="1"/>
</dbReference>
<accession>D3B2D3</accession>
<dbReference type="GO" id="GO:0055088">
    <property type="term" value="P:lipid homeostasis"/>
    <property type="evidence" value="ECO:0007669"/>
    <property type="project" value="TreeGrafter"/>
</dbReference>
<sequence>MSNTLTNNPSAASSIEKPFGSVGIKAVEQNIMMNQFPMDRISGSLLSSSGKTKGTNTTLSDKLYAWSTINTEHQELRRTALDLFTDKSVFQPSSTETKERQRVIVLNQLQYFLSKTFGKGLINISDLRNDPSKICALMDCASQFDDNSFMTKMVVNNFLFGAAVFNLGTEKHHRLLPDIQSGKLLGCFAMTELGHGSNVRSLETTATYIPETNEFVIQTPKRTATKWWIGNAGHAVMASVFARLIVNGEDQEVHCFLVPIRQPNGVDLMPGVRIGDCGPKFGMNGVDNGWIQFESVRIPYDNLYDKYGSIVNGVYQSPIANPSRRFANILAQMITGRISISYGCARTLKVALTIAVRYSNKRVQFGATPTAPETPIIEYPTHYTVLMPMIATVYAFDAIKSYLCKRFCERSDEGEIHVLASGLKATISHYVTTSILELRRLCGGHGYSSYSRFSSLIASNDVARTFEGDNTLLYQQVAKDLLIQFKKEYSSNKFTGTLKYLGKNTSLLLSEHTYTTYRSDKDHLLNLQFLRSCMEYRSSKLLIDSANTVSKAYKVSKDAFDSWNQSLETLIHLAKSHTEMMIVSKFIDSVKNVQDKETRETLKKLCQLYALKCIREDMEFFRNTNYLKKNKAKAISKLISSLCHDLSKQSLELVAGYGNEEALIESPLGQLDGDLYENICAKVGLFSKDNYPQHILDAKL</sequence>
<dbReference type="InterPro" id="IPR055060">
    <property type="entry name" value="ACOX_C_alpha1"/>
</dbReference>
<dbReference type="Pfam" id="PF02770">
    <property type="entry name" value="Acyl-CoA_dh_M"/>
    <property type="match status" value="1"/>
</dbReference>
<dbReference type="FunCoup" id="D3B2D3">
    <property type="interactions" value="226"/>
</dbReference>
<feature type="domain" description="Acyl-CoA oxidase C-alpha1" evidence="15">
    <location>
        <begin position="332"/>
        <end position="482"/>
    </location>
</feature>
<evidence type="ECO:0000313" key="16">
    <source>
        <dbReference type="EMBL" id="EFA84508.1"/>
    </source>
</evidence>
<keyword evidence="8" id="KW-0443">Lipid metabolism</keyword>
<dbReference type="SUPFAM" id="SSF56645">
    <property type="entry name" value="Acyl-CoA dehydrogenase NM domain-like"/>
    <property type="match status" value="1"/>
</dbReference>
<dbReference type="PIRSF" id="PIRSF000168">
    <property type="entry name" value="Acyl-CoA_oxidase"/>
    <property type="match status" value="1"/>
</dbReference>
<evidence type="ECO:0000256" key="4">
    <source>
        <dbReference type="ARBA" id="ARBA00022630"/>
    </source>
</evidence>
<evidence type="ECO:0000256" key="11">
    <source>
        <dbReference type="PIRSR" id="PIRSR000168-1"/>
    </source>
</evidence>
<feature type="binding site" evidence="12">
    <location>
        <position position="191"/>
    </location>
    <ligand>
        <name>FAD</name>
        <dbReference type="ChEBI" id="CHEBI:57692"/>
    </ligand>
</feature>
<dbReference type="InterPro" id="IPR036250">
    <property type="entry name" value="AcylCo_DH-like_C"/>
</dbReference>
<dbReference type="GO" id="GO:0003997">
    <property type="term" value="F:acyl-CoA oxidase activity"/>
    <property type="evidence" value="ECO:0007669"/>
    <property type="project" value="InterPro"/>
</dbReference>
<dbReference type="AlphaFoldDB" id="D3B2D3"/>
<evidence type="ECO:0000256" key="2">
    <source>
        <dbReference type="ARBA" id="ARBA00004275"/>
    </source>
</evidence>
<dbReference type="GO" id="GO:0005777">
    <property type="term" value="C:peroxisome"/>
    <property type="evidence" value="ECO:0007669"/>
    <property type="project" value="UniProtKB-SubCell"/>
</dbReference>
<dbReference type="FunFam" id="1.20.140.10:FF:000010">
    <property type="entry name" value="Acyl-coenzyme A oxidase"/>
    <property type="match status" value="1"/>
</dbReference>
<dbReference type="GeneID" id="31358068"/>
<keyword evidence="6" id="KW-0276">Fatty acid metabolism</keyword>
<evidence type="ECO:0000256" key="12">
    <source>
        <dbReference type="PIRSR" id="PIRSR000168-2"/>
    </source>
</evidence>
<dbReference type="FunFam" id="1.20.140.10:FF:000007">
    <property type="entry name" value="Acyl-coenzyme A oxidase"/>
    <property type="match status" value="1"/>
</dbReference>
<comment type="similarity">
    <text evidence="3 10">Belongs to the acyl-CoA oxidase family.</text>
</comment>
<keyword evidence="4 10" id="KW-0285">Flavoprotein</keyword>
<proteinExistence type="inferred from homology"/>
<dbReference type="OMA" id="SINKRFA"/>
<feature type="domain" description="Acyl-CoA oxidase/dehydrogenase middle" evidence="14">
    <location>
        <begin position="187"/>
        <end position="296"/>
    </location>
</feature>
<comment type="caution">
    <text evidence="16">The sequence shown here is derived from an EMBL/GenBank/DDBJ whole genome shotgun (WGS) entry which is preliminary data.</text>
</comment>
<dbReference type="PANTHER" id="PTHR10909">
    <property type="entry name" value="ELECTRON TRANSPORT OXIDOREDUCTASE"/>
    <property type="match status" value="1"/>
</dbReference>
<dbReference type="InterPro" id="IPR012258">
    <property type="entry name" value="Acyl-CoA_oxidase"/>
</dbReference>
<dbReference type="Pfam" id="PF22924">
    <property type="entry name" value="ACOX_C_alpha1"/>
    <property type="match status" value="1"/>
</dbReference>
<keyword evidence="7" id="KW-0560">Oxidoreductase</keyword>
<evidence type="ECO:0000256" key="6">
    <source>
        <dbReference type="ARBA" id="ARBA00022832"/>
    </source>
</evidence>
<protein>
    <recommendedName>
        <fullName evidence="10">Acyl-coenzyme A oxidase</fullName>
    </recommendedName>
</protein>
<evidence type="ECO:0000259" key="13">
    <source>
        <dbReference type="Pfam" id="PF01756"/>
    </source>
</evidence>
<dbReference type="STRING" id="670386.D3B2D3"/>
<evidence type="ECO:0000256" key="3">
    <source>
        <dbReference type="ARBA" id="ARBA00006288"/>
    </source>
</evidence>
<dbReference type="Proteomes" id="UP000001396">
    <property type="component" value="Unassembled WGS sequence"/>
</dbReference>
<keyword evidence="9" id="KW-0576">Peroxisome</keyword>
<evidence type="ECO:0000256" key="7">
    <source>
        <dbReference type="ARBA" id="ARBA00023002"/>
    </source>
</evidence>
<evidence type="ECO:0000256" key="5">
    <source>
        <dbReference type="ARBA" id="ARBA00022827"/>
    </source>
</evidence>
<dbReference type="InParanoid" id="D3B2D3"/>
<gene>
    <name evidence="16" type="ORF">PPL_02544</name>
</gene>
<dbReference type="Gene3D" id="2.40.110.10">
    <property type="entry name" value="Butyryl-CoA Dehydrogenase, subunit A, domain 2"/>
    <property type="match status" value="1"/>
</dbReference>
<dbReference type="Gene3D" id="1.20.140.10">
    <property type="entry name" value="Butyryl-CoA Dehydrogenase, subunit A, domain 3"/>
    <property type="match status" value="2"/>
</dbReference>
<evidence type="ECO:0000259" key="15">
    <source>
        <dbReference type="Pfam" id="PF22924"/>
    </source>
</evidence>
<dbReference type="GO" id="GO:0033540">
    <property type="term" value="P:fatty acid beta-oxidation using acyl-CoA oxidase"/>
    <property type="evidence" value="ECO:0007669"/>
    <property type="project" value="TreeGrafter"/>
</dbReference>
<evidence type="ECO:0000256" key="10">
    <source>
        <dbReference type="PIRNR" id="PIRNR000168"/>
    </source>
</evidence>
<dbReference type="PANTHER" id="PTHR10909:SF378">
    <property type="entry name" value="ACYL-COENZYME A OXIDASE"/>
    <property type="match status" value="1"/>
</dbReference>
<dbReference type="GO" id="GO:0071949">
    <property type="term" value="F:FAD binding"/>
    <property type="evidence" value="ECO:0007669"/>
    <property type="project" value="InterPro"/>
</dbReference>
<keyword evidence="5 10" id="KW-0274">FAD</keyword>
<dbReference type="Pfam" id="PF01756">
    <property type="entry name" value="ACOX"/>
    <property type="match status" value="1"/>
</dbReference>
<reference evidence="16 17" key="1">
    <citation type="journal article" date="2011" name="Genome Res.">
        <title>Phylogeny-wide analysis of social amoeba genomes highlights ancient origins for complex intercellular communication.</title>
        <authorList>
            <person name="Heidel A.J."/>
            <person name="Lawal H.M."/>
            <person name="Felder M."/>
            <person name="Schilde C."/>
            <person name="Helps N.R."/>
            <person name="Tunggal B."/>
            <person name="Rivero F."/>
            <person name="John U."/>
            <person name="Schleicher M."/>
            <person name="Eichinger L."/>
            <person name="Platzer M."/>
            <person name="Noegel A.A."/>
            <person name="Schaap P."/>
            <person name="Gloeckner G."/>
        </authorList>
    </citation>
    <scope>NUCLEOTIDE SEQUENCE [LARGE SCALE GENOMIC DNA]</scope>
    <source>
        <strain evidence="17">ATCC 26659 / Pp 5 / PN500</strain>
    </source>
</reference>
<name>D3B2D3_HETP5</name>
<dbReference type="SUPFAM" id="SSF47203">
    <property type="entry name" value="Acyl-CoA dehydrogenase C-terminal domain-like"/>
    <property type="match status" value="2"/>
</dbReference>
<keyword evidence="17" id="KW-1185">Reference proteome</keyword>
<dbReference type="GO" id="GO:0005504">
    <property type="term" value="F:fatty acid binding"/>
    <property type="evidence" value="ECO:0007669"/>
    <property type="project" value="TreeGrafter"/>
</dbReference>
<dbReference type="InterPro" id="IPR009100">
    <property type="entry name" value="AcylCoA_DH/oxidase_NM_dom_sf"/>
</dbReference>
<dbReference type="EMBL" id="ADBJ01000009">
    <property type="protein sequence ID" value="EFA84508.1"/>
    <property type="molecule type" value="Genomic_DNA"/>
</dbReference>
<organism evidence="16 17">
    <name type="scientific">Heterostelium pallidum (strain ATCC 26659 / Pp 5 / PN500)</name>
    <name type="common">Cellular slime mold</name>
    <name type="synonym">Polysphondylium pallidum</name>
    <dbReference type="NCBI Taxonomy" id="670386"/>
    <lineage>
        <taxon>Eukaryota</taxon>
        <taxon>Amoebozoa</taxon>
        <taxon>Evosea</taxon>
        <taxon>Eumycetozoa</taxon>
        <taxon>Dictyostelia</taxon>
        <taxon>Acytosteliales</taxon>
        <taxon>Acytosteliaceae</taxon>
        <taxon>Heterostelium</taxon>
    </lineage>
</organism>
<evidence type="ECO:0000313" key="17">
    <source>
        <dbReference type="Proteomes" id="UP000001396"/>
    </source>
</evidence>
<dbReference type="InterPro" id="IPR006091">
    <property type="entry name" value="Acyl-CoA_Oxase/DH_mid-dom"/>
</dbReference>
<feature type="domain" description="Acyl-CoA oxidase C-terminal" evidence="13">
    <location>
        <begin position="527"/>
        <end position="684"/>
    </location>
</feature>